<name>C0F095_9FIRM</name>
<evidence type="ECO:0000313" key="2">
    <source>
        <dbReference type="Proteomes" id="UP000003174"/>
    </source>
</evidence>
<protein>
    <submittedName>
        <fullName evidence="1">Uncharacterized protein</fullName>
    </submittedName>
</protein>
<dbReference type="Proteomes" id="UP000003174">
    <property type="component" value="Unassembled WGS sequence"/>
</dbReference>
<dbReference type="EMBL" id="ACEP01000158">
    <property type="protein sequence ID" value="EEG35057.1"/>
    <property type="molecule type" value="Genomic_DNA"/>
</dbReference>
<evidence type="ECO:0000313" key="1">
    <source>
        <dbReference type="EMBL" id="EEG35057.1"/>
    </source>
</evidence>
<gene>
    <name evidence="1" type="ORF">EUBHAL_03113</name>
</gene>
<reference evidence="1 2" key="2">
    <citation type="submission" date="2009-02" db="EMBL/GenBank/DDBJ databases">
        <title>Draft genome sequence of Eubacterium hallii (DSM 3353).</title>
        <authorList>
            <person name="Sudarsanam P."/>
            <person name="Ley R."/>
            <person name="Guruge J."/>
            <person name="Turnbaugh P.J."/>
            <person name="Mahowald M."/>
            <person name="Liep D."/>
            <person name="Gordon J."/>
        </authorList>
    </citation>
    <scope>NUCLEOTIDE SEQUENCE [LARGE SCALE GENOMIC DNA]</scope>
    <source>
        <strain evidence="1 2">DSM 3353</strain>
    </source>
</reference>
<organism evidence="1 2">
    <name type="scientific">Anaerobutyricum hallii DSM 3353</name>
    <dbReference type="NCBI Taxonomy" id="411469"/>
    <lineage>
        <taxon>Bacteria</taxon>
        <taxon>Bacillati</taxon>
        <taxon>Bacillota</taxon>
        <taxon>Clostridia</taxon>
        <taxon>Lachnospirales</taxon>
        <taxon>Lachnospiraceae</taxon>
        <taxon>Anaerobutyricum</taxon>
    </lineage>
</organism>
<reference evidence="1 2" key="1">
    <citation type="submission" date="2009-01" db="EMBL/GenBank/DDBJ databases">
        <authorList>
            <person name="Fulton L."/>
            <person name="Clifton S."/>
            <person name="Fulton B."/>
            <person name="Xu J."/>
            <person name="Minx P."/>
            <person name="Pepin K.H."/>
            <person name="Johnson M."/>
            <person name="Bhonagiri V."/>
            <person name="Nash W.E."/>
            <person name="Mardis E.R."/>
            <person name="Wilson R.K."/>
        </authorList>
    </citation>
    <scope>NUCLEOTIDE SEQUENCE [LARGE SCALE GENOMIC DNA]</scope>
    <source>
        <strain evidence="1 2">DSM 3353</strain>
    </source>
</reference>
<comment type="caution">
    <text evidence="1">The sequence shown here is derived from an EMBL/GenBank/DDBJ whole genome shotgun (WGS) entry which is preliminary data.</text>
</comment>
<accession>C0F095</accession>
<dbReference type="AlphaFoldDB" id="C0F095"/>
<proteinExistence type="predicted"/>
<sequence>MKMLNKKREQKLKNQLYFAFRIRRIFLLIPLLLLCLSFVIPTQVHAQTDDSYFLNMWLNTKSLADLKNVYPGHTNIIVATISDPDLSKIPASKVSATSSNPSVLKVIDKYNIDFANYHPNMDIGIEIEAMKAGKATLTIQYKTIVKKLDITVKKSTAFIKKKKGTMLMGYHYFMRDFVTVHGKEPSIKKIKSSNKKIIKVSGQKLIPKKPGKATISAVINGKKQSIRITVKSPAPTYDQLKSKKAGLIYDSYSGKCYVKIKFTNKSQRTITKVQLKTTLFFDDAWDDMKPVKKKNVKVNIKPGKSQTVKIYFGKYPVLAPNRWKYEILQFWYR</sequence>